<feature type="transmembrane region" description="Helical" evidence="2">
    <location>
        <begin position="109"/>
        <end position="130"/>
    </location>
</feature>
<name>A0A5B7K1Y3_PORTR</name>
<dbReference type="GO" id="GO:0004386">
    <property type="term" value="F:helicase activity"/>
    <property type="evidence" value="ECO:0007669"/>
    <property type="project" value="UniProtKB-KW"/>
</dbReference>
<feature type="compositionally biased region" description="Polar residues" evidence="1">
    <location>
        <begin position="52"/>
        <end position="63"/>
    </location>
</feature>
<sequence>MNGPPPRNNRWVEDERDRSSGGGGARWQDRVGDRDDWTQPLPRNEVLEAELFSSSTNGGTSVQYDDIPVEATGDDVPTSINTFADIKLTEIIRMNITLARYERPTPVQVCVCVCIYLVVVLQGLGFTLVWPRLHIYTYPIFL</sequence>
<accession>A0A5B7K1Y3</accession>
<dbReference type="InterPro" id="IPR027417">
    <property type="entry name" value="P-loop_NTPase"/>
</dbReference>
<keyword evidence="2" id="KW-1133">Transmembrane helix</keyword>
<organism evidence="3 4">
    <name type="scientific">Portunus trituberculatus</name>
    <name type="common">Swimming crab</name>
    <name type="synonym">Neptunus trituberculatus</name>
    <dbReference type="NCBI Taxonomy" id="210409"/>
    <lineage>
        <taxon>Eukaryota</taxon>
        <taxon>Metazoa</taxon>
        <taxon>Ecdysozoa</taxon>
        <taxon>Arthropoda</taxon>
        <taxon>Crustacea</taxon>
        <taxon>Multicrustacea</taxon>
        <taxon>Malacostraca</taxon>
        <taxon>Eumalacostraca</taxon>
        <taxon>Eucarida</taxon>
        <taxon>Decapoda</taxon>
        <taxon>Pleocyemata</taxon>
        <taxon>Brachyura</taxon>
        <taxon>Eubrachyura</taxon>
        <taxon>Portunoidea</taxon>
        <taxon>Portunidae</taxon>
        <taxon>Portuninae</taxon>
        <taxon>Portunus</taxon>
    </lineage>
</organism>
<feature type="compositionally biased region" description="Basic and acidic residues" evidence="1">
    <location>
        <begin position="27"/>
        <end position="37"/>
    </location>
</feature>
<evidence type="ECO:0000256" key="1">
    <source>
        <dbReference type="SAM" id="MobiDB-lite"/>
    </source>
</evidence>
<keyword evidence="3" id="KW-0067">ATP-binding</keyword>
<evidence type="ECO:0000313" key="3">
    <source>
        <dbReference type="EMBL" id="MPC99148.1"/>
    </source>
</evidence>
<dbReference type="OrthoDB" id="196131at2759"/>
<gene>
    <name evidence="3" type="primary">Ddx3y</name>
    <name evidence="3" type="ORF">E2C01_094544</name>
</gene>
<feature type="compositionally biased region" description="Basic and acidic residues" evidence="1">
    <location>
        <begin position="10"/>
        <end position="19"/>
    </location>
</feature>
<evidence type="ECO:0000313" key="4">
    <source>
        <dbReference type="Proteomes" id="UP000324222"/>
    </source>
</evidence>
<keyword evidence="2" id="KW-0812">Transmembrane</keyword>
<dbReference type="EMBL" id="VSRR010117139">
    <property type="protein sequence ID" value="MPC99148.1"/>
    <property type="molecule type" value="Genomic_DNA"/>
</dbReference>
<dbReference type="Proteomes" id="UP000324222">
    <property type="component" value="Unassembled WGS sequence"/>
</dbReference>
<comment type="caution">
    <text evidence="3">The sequence shown here is derived from an EMBL/GenBank/DDBJ whole genome shotgun (WGS) entry which is preliminary data.</text>
</comment>
<feature type="region of interest" description="Disordered" evidence="1">
    <location>
        <begin position="1"/>
        <end position="39"/>
    </location>
</feature>
<reference evidence="3 4" key="1">
    <citation type="submission" date="2019-05" db="EMBL/GenBank/DDBJ databases">
        <title>Another draft genome of Portunus trituberculatus and its Hox gene families provides insights of decapod evolution.</title>
        <authorList>
            <person name="Jeong J.-H."/>
            <person name="Song I."/>
            <person name="Kim S."/>
            <person name="Choi T."/>
            <person name="Kim D."/>
            <person name="Ryu S."/>
            <person name="Kim W."/>
        </authorList>
    </citation>
    <scope>NUCLEOTIDE SEQUENCE [LARGE SCALE GENOMIC DNA]</scope>
    <source>
        <tissue evidence="3">Muscle</tissue>
    </source>
</reference>
<dbReference type="AlphaFoldDB" id="A0A5B7K1Y3"/>
<keyword evidence="3" id="KW-0547">Nucleotide-binding</keyword>
<evidence type="ECO:0000256" key="2">
    <source>
        <dbReference type="SAM" id="Phobius"/>
    </source>
</evidence>
<keyword evidence="4" id="KW-1185">Reference proteome</keyword>
<proteinExistence type="predicted"/>
<keyword evidence="3" id="KW-0378">Hydrolase</keyword>
<dbReference type="Gene3D" id="3.40.50.300">
    <property type="entry name" value="P-loop containing nucleotide triphosphate hydrolases"/>
    <property type="match status" value="1"/>
</dbReference>
<keyword evidence="2" id="KW-0472">Membrane</keyword>
<feature type="region of interest" description="Disordered" evidence="1">
    <location>
        <begin position="52"/>
        <end position="73"/>
    </location>
</feature>
<keyword evidence="3" id="KW-0347">Helicase</keyword>
<protein>
    <submittedName>
        <fullName evidence="3">ATP-dependent RNA helicase DDX3Y</fullName>
    </submittedName>
</protein>